<dbReference type="Pfam" id="PF13424">
    <property type="entry name" value="TPR_12"/>
    <property type="match status" value="1"/>
</dbReference>
<comment type="catalytic activity">
    <reaction evidence="3">
        <text>2 GTP = 3',3'-c-di-GMP + 2 diphosphate</text>
        <dbReference type="Rhea" id="RHEA:24898"/>
        <dbReference type="ChEBI" id="CHEBI:33019"/>
        <dbReference type="ChEBI" id="CHEBI:37565"/>
        <dbReference type="ChEBI" id="CHEBI:58805"/>
        <dbReference type="EC" id="2.7.7.65"/>
    </reaction>
</comment>
<dbReference type="PANTHER" id="PTHR45138:SF9">
    <property type="entry name" value="DIGUANYLATE CYCLASE DGCM-RELATED"/>
    <property type="match status" value="1"/>
</dbReference>
<evidence type="ECO:0000256" key="4">
    <source>
        <dbReference type="SAM" id="Coils"/>
    </source>
</evidence>
<dbReference type="Pfam" id="PF00990">
    <property type="entry name" value="GGDEF"/>
    <property type="match status" value="1"/>
</dbReference>
<dbReference type="SUPFAM" id="SSF55073">
    <property type="entry name" value="Nucleotide cyclase"/>
    <property type="match status" value="1"/>
</dbReference>
<feature type="signal peptide" evidence="6">
    <location>
        <begin position="1"/>
        <end position="24"/>
    </location>
</feature>
<dbReference type="GO" id="GO:1902201">
    <property type="term" value="P:negative regulation of bacterial-type flagellum-dependent cell motility"/>
    <property type="evidence" value="ECO:0007669"/>
    <property type="project" value="TreeGrafter"/>
</dbReference>
<dbReference type="InterPro" id="IPR029787">
    <property type="entry name" value="Nucleotide_cyclase"/>
</dbReference>
<dbReference type="EC" id="2.7.7.65" evidence="2"/>
<dbReference type="InterPro" id="IPR011990">
    <property type="entry name" value="TPR-like_helical_dom_sf"/>
</dbReference>
<dbReference type="Proteomes" id="UP000241074">
    <property type="component" value="Chromosome"/>
</dbReference>
<dbReference type="GO" id="GO:0005886">
    <property type="term" value="C:plasma membrane"/>
    <property type="evidence" value="ECO:0007669"/>
    <property type="project" value="TreeGrafter"/>
</dbReference>
<dbReference type="InterPro" id="IPR050469">
    <property type="entry name" value="Diguanylate_Cyclase"/>
</dbReference>
<dbReference type="PROSITE" id="PS51257">
    <property type="entry name" value="PROKAR_LIPOPROTEIN"/>
    <property type="match status" value="1"/>
</dbReference>
<dbReference type="EMBL" id="CP027860">
    <property type="protein sequence ID" value="AVP97675.1"/>
    <property type="molecule type" value="Genomic_DNA"/>
</dbReference>
<keyword evidence="5" id="KW-0472">Membrane</keyword>
<dbReference type="PROSITE" id="PS50887">
    <property type="entry name" value="GGDEF"/>
    <property type="match status" value="1"/>
</dbReference>
<evidence type="ECO:0000256" key="3">
    <source>
        <dbReference type="ARBA" id="ARBA00034247"/>
    </source>
</evidence>
<evidence type="ECO:0000259" key="7">
    <source>
        <dbReference type="PROSITE" id="PS50887"/>
    </source>
</evidence>
<dbReference type="InterPro" id="IPR000160">
    <property type="entry name" value="GGDEF_dom"/>
</dbReference>
<dbReference type="GO" id="GO:0043709">
    <property type="term" value="P:cell adhesion involved in single-species biofilm formation"/>
    <property type="evidence" value="ECO:0007669"/>
    <property type="project" value="TreeGrafter"/>
</dbReference>
<reference evidence="8 9" key="2">
    <citation type="submission" date="2018-03" db="EMBL/GenBank/DDBJ databases">
        <authorList>
            <person name="Keele B.F."/>
        </authorList>
    </citation>
    <scope>NUCLEOTIDE SEQUENCE [LARGE SCALE GENOMIC DNA]</scope>
    <source>
        <strain evidence="8 9">D13</strain>
    </source>
</reference>
<dbReference type="AlphaFoldDB" id="A0A2P1PS74"/>
<protein>
    <recommendedName>
        <fullName evidence="2">diguanylate cyclase</fullName>
        <ecNumber evidence="2">2.7.7.65</ecNumber>
    </recommendedName>
</protein>
<dbReference type="FunFam" id="3.30.70.270:FF:000001">
    <property type="entry name" value="Diguanylate cyclase domain protein"/>
    <property type="match status" value="1"/>
</dbReference>
<keyword evidence="9" id="KW-1185">Reference proteome</keyword>
<dbReference type="Gene3D" id="1.25.40.10">
    <property type="entry name" value="Tetratricopeptide repeat domain"/>
    <property type="match status" value="2"/>
</dbReference>
<feature type="chain" id="PRO_5015128413" description="diguanylate cyclase" evidence="6">
    <location>
        <begin position="25"/>
        <end position="681"/>
    </location>
</feature>
<evidence type="ECO:0000313" key="9">
    <source>
        <dbReference type="Proteomes" id="UP000241074"/>
    </source>
</evidence>
<reference evidence="8 9" key="1">
    <citation type="submission" date="2018-03" db="EMBL/GenBank/DDBJ databases">
        <title>Ahniella affigens gen. nov., sp. nov., a gammaproteobacterium isolated from sandy soil near a stream.</title>
        <authorList>
            <person name="Ko Y."/>
            <person name="Kim J.-H."/>
        </authorList>
    </citation>
    <scope>NUCLEOTIDE SEQUENCE [LARGE SCALE GENOMIC DNA]</scope>
    <source>
        <strain evidence="8 9">D13</strain>
    </source>
</reference>
<evidence type="ECO:0000256" key="5">
    <source>
        <dbReference type="SAM" id="Phobius"/>
    </source>
</evidence>
<gene>
    <name evidence="8" type="ORF">C7S18_10895</name>
</gene>
<evidence type="ECO:0000256" key="1">
    <source>
        <dbReference type="ARBA" id="ARBA00001946"/>
    </source>
</evidence>
<evidence type="ECO:0000313" key="8">
    <source>
        <dbReference type="EMBL" id="AVP97675.1"/>
    </source>
</evidence>
<dbReference type="SMART" id="SM00028">
    <property type="entry name" value="TPR"/>
    <property type="match status" value="3"/>
</dbReference>
<dbReference type="SUPFAM" id="SSF48452">
    <property type="entry name" value="TPR-like"/>
    <property type="match status" value="2"/>
</dbReference>
<dbReference type="OrthoDB" id="9813903at2"/>
<keyword evidence="6" id="KW-0732">Signal</keyword>
<feature type="domain" description="GGDEF" evidence="7">
    <location>
        <begin position="549"/>
        <end position="681"/>
    </location>
</feature>
<dbReference type="InterPro" id="IPR019734">
    <property type="entry name" value="TPR_rpt"/>
</dbReference>
<keyword evidence="5" id="KW-1133">Transmembrane helix</keyword>
<dbReference type="PANTHER" id="PTHR45138">
    <property type="entry name" value="REGULATORY COMPONENTS OF SENSORY TRANSDUCTION SYSTEM"/>
    <property type="match status" value="1"/>
</dbReference>
<feature type="coiled-coil region" evidence="4">
    <location>
        <begin position="419"/>
        <end position="446"/>
    </location>
</feature>
<dbReference type="CDD" id="cd01949">
    <property type="entry name" value="GGDEF"/>
    <property type="match status" value="1"/>
</dbReference>
<keyword evidence="4" id="KW-0175">Coiled coil</keyword>
<evidence type="ECO:0000256" key="6">
    <source>
        <dbReference type="SAM" id="SignalP"/>
    </source>
</evidence>
<evidence type="ECO:0000256" key="2">
    <source>
        <dbReference type="ARBA" id="ARBA00012528"/>
    </source>
</evidence>
<feature type="transmembrane region" description="Helical" evidence="5">
    <location>
        <begin position="461"/>
        <end position="482"/>
    </location>
</feature>
<organism evidence="8 9">
    <name type="scientific">Ahniella affigens</name>
    <dbReference type="NCBI Taxonomy" id="2021234"/>
    <lineage>
        <taxon>Bacteria</taxon>
        <taxon>Pseudomonadati</taxon>
        <taxon>Pseudomonadota</taxon>
        <taxon>Gammaproteobacteria</taxon>
        <taxon>Lysobacterales</taxon>
        <taxon>Rhodanobacteraceae</taxon>
        <taxon>Ahniella</taxon>
    </lineage>
</organism>
<dbReference type="GO" id="GO:0052621">
    <property type="term" value="F:diguanylate cyclase activity"/>
    <property type="evidence" value="ECO:0007669"/>
    <property type="project" value="UniProtKB-EC"/>
</dbReference>
<dbReference type="InterPro" id="IPR043128">
    <property type="entry name" value="Rev_trsase/Diguanyl_cyclase"/>
</dbReference>
<dbReference type="KEGG" id="xba:C7S18_10895"/>
<proteinExistence type="predicted"/>
<dbReference type="Gene3D" id="3.30.70.270">
    <property type="match status" value="1"/>
</dbReference>
<sequence>MTGIRTWMLPIGACLSLWLGMACAAVTSSEPPAIAALRANRAATVDVLEAQAIQAERRATDPVNKAWAKLAVAEFEDEQEHPERAQAMLLDLLKDARVLSLRDLEFAVLTRLASMLGNRGRTEEALQYIDRMNLIANAFDHAPWRAEVHYQRGVLDRKDGRPELAIRQFQKAQAQFEAAGDALGVAHTQNAMGMIFGRIGRFAEARLQHNAALEAATRLGNKQEMARSHRLLGNLYRNLEDEELGAENMVRALGMLEPRDRREGIALRGELGKSLLNLGRIGEAERYAMTAAEDAEASGSPPNKVNAFTTLAEVRLAQGRMDEAKEWSDRAMQQFNQVALRDQVLLRLSQLHVLSELGDYQEARSQGGRTVYDARRLGDKVLEREALDQLATVQLALGDAEAAFESRKAHGELDRELSLETASRKIAGLQADLDQARVEAEKKLLERDNQIQSLRITRQRWAGIALASAFFAVLGGLAFVSFRFRESQRLNAELKASRDELSRLHTALVETAAALDRAANTDSLTQLPNRRATMNVLDGVMQRFRTEGQSVALVLLDIDRFKAINDTYGHAEGDRVLQEMAARLRRLLPPEAHVGRWGGEEFLVVLSGNLATHAPRIVEDVRERLAEQAFQTSQGPISVTASFGLARLNSQETSGLVSVLARADHALYRAKALGRNRIEAV</sequence>
<dbReference type="NCBIfam" id="TIGR00254">
    <property type="entry name" value="GGDEF"/>
    <property type="match status" value="1"/>
</dbReference>
<accession>A0A2P1PS74</accession>
<name>A0A2P1PS74_9GAMM</name>
<keyword evidence="5" id="KW-0812">Transmembrane</keyword>
<comment type="cofactor">
    <cofactor evidence="1">
        <name>Mg(2+)</name>
        <dbReference type="ChEBI" id="CHEBI:18420"/>
    </cofactor>
</comment>
<dbReference type="SMART" id="SM00267">
    <property type="entry name" value="GGDEF"/>
    <property type="match status" value="1"/>
</dbReference>
<dbReference type="RefSeq" id="WP_106891595.1">
    <property type="nucleotide sequence ID" value="NZ_CP027860.1"/>
</dbReference>